<dbReference type="EMBL" id="VTOX01000001">
    <property type="protein sequence ID" value="NKE65276.1"/>
    <property type="molecule type" value="Genomic_DNA"/>
</dbReference>
<dbReference type="Proteomes" id="UP000521868">
    <property type="component" value="Unassembled WGS sequence"/>
</dbReference>
<dbReference type="GO" id="GO:0008194">
    <property type="term" value="F:UDP-glycosyltransferase activity"/>
    <property type="evidence" value="ECO:0007669"/>
    <property type="project" value="InterPro"/>
</dbReference>
<dbReference type="Pfam" id="PF06722">
    <property type="entry name" value="EryCIII-like_C"/>
    <property type="match status" value="1"/>
</dbReference>
<feature type="domain" description="Erythromycin biosynthesis protein CIII-like C-terminal" evidence="2">
    <location>
        <begin position="293"/>
        <end position="403"/>
    </location>
</feature>
<name>A0A7X6I5E8_9BURK</name>
<dbReference type="GO" id="GO:0005975">
    <property type="term" value="P:carbohydrate metabolic process"/>
    <property type="evidence" value="ECO:0007669"/>
    <property type="project" value="InterPro"/>
</dbReference>
<dbReference type="Pfam" id="PF03033">
    <property type="entry name" value="Glyco_transf_28"/>
    <property type="match status" value="1"/>
</dbReference>
<dbReference type="RefSeq" id="WP_168106291.1">
    <property type="nucleotide sequence ID" value="NZ_VTOX01000001.1"/>
</dbReference>
<proteinExistence type="predicted"/>
<reference evidence="3 4" key="1">
    <citation type="journal article" date="2020" name="Nature">
        <title>Bacterial chemolithoautotrophy via manganese oxidation.</title>
        <authorList>
            <person name="Yu H."/>
            <person name="Leadbetter J.R."/>
        </authorList>
    </citation>
    <scope>NUCLEOTIDE SEQUENCE [LARGE SCALE GENOMIC DNA]</scope>
    <source>
        <strain evidence="3 4">RBP-1</strain>
    </source>
</reference>
<dbReference type="Gene3D" id="3.40.50.2000">
    <property type="entry name" value="Glycogen Phosphorylase B"/>
    <property type="match status" value="2"/>
</dbReference>
<dbReference type="CDD" id="cd03784">
    <property type="entry name" value="GT1_Gtf-like"/>
    <property type="match status" value="1"/>
</dbReference>
<dbReference type="InterPro" id="IPR002213">
    <property type="entry name" value="UDP_glucos_trans"/>
</dbReference>
<dbReference type="InterPro" id="IPR004276">
    <property type="entry name" value="GlycoTrans_28_N"/>
</dbReference>
<dbReference type="InterPro" id="IPR050426">
    <property type="entry name" value="Glycosyltransferase_28"/>
</dbReference>
<keyword evidence="4" id="KW-1185">Reference proteome</keyword>
<evidence type="ECO:0000313" key="3">
    <source>
        <dbReference type="EMBL" id="NKE65276.1"/>
    </source>
</evidence>
<evidence type="ECO:0008006" key="5">
    <source>
        <dbReference type="Google" id="ProtNLM"/>
    </source>
</evidence>
<sequence>MRVLISAAGSHGDVLPFVALGREFAARGHEVILYANPFFRRCAADASIAFVPISTEDAYRTLFRETVERHPRKAFKRVASELADIAPGYYHAMKADVVPGETITVGGSLLFAPRLLRETDGIPCATVHLAPAVFRSNASPARLVPHWIDARTPPPVKRLAWWMLDTFFYDPNFTRPCNRLRAELGLPPVERMFASWIHAADCVVGMFPDWFAQPQDDWPSHAVLAGFPLHDRGERLALPQDLREFIEAGPPPVGFSAGTATATAHGFFEASARACKEAGLRGVLLSHFPEQISASLPSNVIHVNYAPFGELLPRLAAFVHHGGIGSTSQAFRAGVPQLIRPVAYDQFDNASRAVRLGVAKELLPKQYTARAVAGALKDLVSDSTTRRRCQEVATRLAACNAPAVACESILDRLWGSGAPAAGRHHPAVMQVS</sequence>
<feature type="domain" description="Glycosyltransferase family 28 N-terminal" evidence="1">
    <location>
        <begin position="3"/>
        <end position="128"/>
    </location>
</feature>
<evidence type="ECO:0000259" key="1">
    <source>
        <dbReference type="Pfam" id="PF03033"/>
    </source>
</evidence>
<dbReference type="GO" id="GO:0033072">
    <property type="term" value="P:vancomycin biosynthetic process"/>
    <property type="evidence" value="ECO:0007669"/>
    <property type="project" value="UniProtKB-ARBA"/>
</dbReference>
<dbReference type="PANTHER" id="PTHR48050:SF13">
    <property type="entry name" value="STEROL 3-BETA-GLUCOSYLTRANSFERASE UGT80A2"/>
    <property type="match status" value="1"/>
</dbReference>
<protein>
    <recommendedName>
        <fullName evidence="5">Glycosyltransferase</fullName>
    </recommendedName>
</protein>
<gene>
    <name evidence="3" type="ORF">RAMLITH_05535</name>
</gene>
<evidence type="ECO:0000313" key="4">
    <source>
        <dbReference type="Proteomes" id="UP000521868"/>
    </source>
</evidence>
<dbReference type="InterPro" id="IPR010610">
    <property type="entry name" value="EryCIII-like_C"/>
</dbReference>
<comment type="caution">
    <text evidence="3">The sequence shown here is derived from an EMBL/GenBank/DDBJ whole genome shotgun (WGS) entry which is preliminary data.</text>
</comment>
<dbReference type="PANTHER" id="PTHR48050">
    <property type="entry name" value="STEROL 3-BETA-GLUCOSYLTRANSFERASE"/>
    <property type="match status" value="1"/>
</dbReference>
<dbReference type="GO" id="GO:0016758">
    <property type="term" value="F:hexosyltransferase activity"/>
    <property type="evidence" value="ECO:0007669"/>
    <property type="project" value="InterPro"/>
</dbReference>
<organism evidence="3 4">
    <name type="scientific">Ramlibacter lithotrophicus</name>
    <dbReference type="NCBI Taxonomy" id="2606681"/>
    <lineage>
        <taxon>Bacteria</taxon>
        <taxon>Pseudomonadati</taxon>
        <taxon>Pseudomonadota</taxon>
        <taxon>Betaproteobacteria</taxon>
        <taxon>Burkholderiales</taxon>
        <taxon>Comamonadaceae</taxon>
        <taxon>Ramlibacter</taxon>
    </lineage>
</organism>
<accession>A0A7X6I5E8</accession>
<dbReference type="AlphaFoldDB" id="A0A7X6I5E8"/>
<dbReference type="SUPFAM" id="SSF53756">
    <property type="entry name" value="UDP-Glycosyltransferase/glycogen phosphorylase"/>
    <property type="match status" value="1"/>
</dbReference>
<evidence type="ECO:0000259" key="2">
    <source>
        <dbReference type="Pfam" id="PF06722"/>
    </source>
</evidence>